<dbReference type="GO" id="GO:0043138">
    <property type="term" value="F:3'-5' DNA helicase activity"/>
    <property type="evidence" value="ECO:0007669"/>
    <property type="project" value="UniProtKB-EC"/>
</dbReference>
<keyword evidence="2" id="KW-0378">Hydrolase</keyword>
<proteinExistence type="predicted"/>
<keyword evidence="3" id="KW-0347">Helicase</keyword>
<evidence type="ECO:0000256" key="2">
    <source>
        <dbReference type="ARBA" id="ARBA00022801"/>
    </source>
</evidence>
<name>A0A6C0DEV0_9ZZZZ</name>
<comment type="catalytic activity">
    <reaction evidence="8">
        <text>ATP + H2O = ADP + phosphate + H(+)</text>
        <dbReference type="Rhea" id="RHEA:13065"/>
        <dbReference type="ChEBI" id="CHEBI:15377"/>
        <dbReference type="ChEBI" id="CHEBI:15378"/>
        <dbReference type="ChEBI" id="CHEBI:30616"/>
        <dbReference type="ChEBI" id="CHEBI:43474"/>
        <dbReference type="ChEBI" id="CHEBI:456216"/>
        <dbReference type="EC" id="5.6.2.4"/>
    </reaction>
</comment>
<dbReference type="Gene3D" id="3.40.50.300">
    <property type="entry name" value="P-loop containing nucleotide triphosphate hydrolases"/>
    <property type="match status" value="3"/>
</dbReference>
<dbReference type="CDD" id="cd18807">
    <property type="entry name" value="SF1_C_UvrD"/>
    <property type="match status" value="1"/>
</dbReference>
<evidence type="ECO:0000256" key="3">
    <source>
        <dbReference type="ARBA" id="ARBA00022806"/>
    </source>
</evidence>
<protein>
    <recommendedName>
        <fullName evidence="7">DNA 3'-5' helicase</fullName>
        <ecNumber evidence="7">5.6.2.4</ecNumber>
    </recommendedName>
</protein>
<evidence type="ECO:0000313" key="10">
    <source>
        <dbReference type="EMBL" id="QHT14489.1"/>
    </source>
</evidence>
<dbReference type="PANTHER" id="PTHR11070">
    <property type="entry name" value="UVRD / RECB / PCRA DNA HELICASE FAMILY MEMBER"/>
    <property type="match status" value="1"/>
</dbReference>
<evidence type="ECO:0000256" key="1">
    <source>
        <dbReference type="ARBA" id="ARBA00022741"/>
    </source>
</evidence>
<reference evidence="10" key="1">
    <citation type="journal article" date="2020" name="Nature">
        <title>Giant virus diversity and host interactions through global metagenomics.</title>
        <authorList>
            <person name="Schulz F."/>
            <person name="Roux S."/>
            <person name="Paez-Espino D."/>
            <person name="Jungbluth S."/>
            <person name="Walsh D.A."/>
            <person name="Denef V.J."/>
            <person name="McMahon K.D."/>
            <person name="Konstantinidis K.T."/>
            <person name="Eloe-Fadrosh E.A."/>
            <person name="Kyrpides N.C."/>
            <person name="Woyke T."/>
        </authorList>
    </citation>
    <scope>NUCLEOTIDE SEQUENCE</scope>
    <source>
        <strain evidence="10">GVMAG-M-3300023174-141</strain>
    </source>
</reference>
<dbReference type="Pfam" id="PF00580">
    <property type="entry name" value="UvrD-helicase"/>
    <property type="match status" value="2"/>
</dbReference>
<dbReference type="SUPFAM" id="SSF52540">
    <property type="entry name" value="P-loop containing nucleoside triphosphate hydrolases"/>
    <property type="match status" value="1"/>
</dbReference>
<dbReference type="GO" id="GO:0016787">
    <property type="term" value="F:hydrolase activity"/>
    <property type="evidence" value="ECO:0007669"/>
    <property type="project" value="UniProtKB-KW"/>
</dbReference>
<dbReference type="InterPro" id="IPR027417">
    <property type="entry name" value="P-loop_NTPase"/>
</dbReference>
<keyword evidence="5" id="KW-0413">Isomerase</keyword>
<evidence type="ECO:0000256" key="5">
    <source>
        <dbReference type="ARBA" id="ARBA00023235"/>
    </source>
</evidence>
<evidence type="ECO:0000256" key="8">
    <source>
        <dbReference type="ARBA" id="ARBA00048988"/>
    </source>
</evidence>
<dbReference type="AlphaFoldDB" id="A0A6C0DEV0"/>
<dbReference type="PROSITE" id="PS51198">
    <property type="entry name" value="UVRD_HELICASE_ATP_BIND"/>
    <property type="match status" value="1"/>
</dbReference>
<dbReference type="InterPro" id="IPR000212">
    <property type="entry name" value="DNA_helicase_UvrD/REP"/>
</dbReference>
<keyword evidence="1" id="KW-0547">Nucleotide-binding</keyword>
<organism evidence="10">
    <name type="scientific">viral metagenome</name>
    <dbReference type="NCBI Taxonomy" id="1070528"/>
    <lineage>
        <taxon>unclassified sequences</taxon>
        <taxon>metagenomes</taxon>
        <taxon>organismal metagenomes</taxon>
    </lineage>
</organism>
<accession>A0A6C0DEV0</accession>
<dbReference type="GO" id="GO:0003677">
    <property type="term" value="F:DNA binding"/>
    <property type="evidence" value="ECO:0007669"/>
    <property type="project" value="InterPro"/>
</dbReference>
<dbReference type="EMBL" id="MN739586">
    <property type="protein sequence ID" value="QHT14489.1"/>
    <property type="molecule type" value="Genomic_DNA"/>
</dbReference>
<keyword evidence="4" id="KW-0067">ATP-binding</keyword>
<dbReference type="InterPro" id="IPR014016">
    <property type="entry name" value="UvrD-like_ATP-bd"/>
</dbReference>
<dbReference type="Pfam" id="PF13361">
    <property type="entry name" value="UvrD_C"/>
    <property type="match status" value="2"/>
</dbReference>
<evidence type="ECO:0000256" key="4">
    <source>
        <dbReference type="ARBA" id="ARBA00022840"/>
    </source>
</evidence>
<feature type="domain" description="UvrD-like helicase ATP-binding" evidence="9">
    <location>
        <begin position="13"/>
        <end position="210"/>
    </location>
</feature>
<dbReference type="PANTHER" id="PTHR11070:SF2">
    <property type="entry name" value="ATP-DEPENDENT DNA HELICASE SRS2"/>
    <property type="match status" value="1"/>
</dbReference>
<evidence type="ECO:0000256" key="7">
    <source>
        <dbReference type="ARBA" id="ARBA00034808"/>
    </source>
</evidence>
<dbReference type="EC" id="5.6.2.4" evidence="7"/>
<evidence type="ECO:0000259" key="9">
    <source>
        <dbReference type="PROSITE" id="PS51198"/>
    </source>
</evidence>
<dbReference type="InterPro" id="IPR014017">
    <property type="entry name" value="DNA_helicase_UvrD-like_C"/>
</dbReference>
<dbReference type="GO" id="GO:0005524">
    <property type="term" value="F:ATP binding"/>
    <property type="evidence" value="ECO:0007669"/>
    <property type="project" value="UniProtKB-KW"/>
</dbReference>
<dbReference type="CDD" id="cd17932">
    <property type="entry name" value="DEXQc_UvrD"/>
    <property type="match status" value="1"/>
</dbReference>
<comment type="catalytic activity">
    <reaction evidence="6">
        <text>Couples ATP hydrolysis with the unwinding of duplex DNA by translocating in the 3'-5' direction.</text>
        <dbReference type="EC" id="5.6.2.4"/>
    </reaction>
</comment>
<evidence type="ECO:0000256" key="6">
    <source>
        <dbReference type="ARBA" id="ARBA00034617"/>
    </source>
</evidence>
<sequence length="782" mass="91348">MDHQLEFSNGTVRLNEEQFRVVTSPPSENQRILASAGSGKTTTITARIAYLVQEYDMDPSRILLVSFSRSAAQEMIHRVHSLIGPVPMYAGTFHALSSQILREKAMQMVSDQPFIDELPYRLLTWLQTEPGKKWAKRFQTIIVDEFQDINEIQWDILKAFYHQYSTMTIVGDDAQNIYTWRGSSVDFILSFHEKIPRVKDYQLCMNYRSAESIVTIANSVMRFIPTLPFKEKMVAFTKGGRKPDVHFFFRGSDEQDWIVQSLEKLIRQAPPEFRFAVLSRYNSDLFKIEERLHLKGMPYNLLTIPGENTGKKRKITLATIHASKGLEWDIVFFMNLHDDVFPARKSDDDIICERRLFYVGITRAKKGLYLTYSRQERSLSRFVREIPRPFLTFHNVSSFKLSTNESAATMMGIEDMIRGLDGADWNLLRSRGDVPILKARKTESIYQFGQLFPVPEWVKRLDVRETWYELLRWITLRECALYQNKLDQLCTPEIQEALLTLRVYKEDLAFWELYEAELEHMVHRFLKHSYEMPALEYSQLQTYVLTKLPHLNWSVQDMSRAVVILAKIRGQLRPLRHAGFDLNEFAFGMVRNSVPTELRPDVLASWHRIQDPKQKTHEILGDLWKIATIRSVMEGRNIPLYQSPTVAPHLQEMEQQSIVRAIETAIPLWVATQDQPTFHFMMEAAGIRPIRFDMMTERCAYDIFFDPSFVPSQEDNILLLLKQYVYEELFDRVLESIGFVNVSTGMVLQYDVTPTIREQLSHMWQHLQCKYRLDSSSCEEVS</sequence>